<dbReference type="RefSeq" id="WP_108716798.1">
    <property type="nucleotide sequence ID" value="NZ_CP029133.1"/>
</dbReference>
<dbReference type="EMBL" id="KX243413">
    <property type="protein sequence ID" value="APO17601.1"/>
    <property type="molecule type" value="Genomic_DNA"/>
</dbReference>
<dbReference type="InterPro" id="IPR002035">
    <property type="entry name" value="VWF_A"/>
</dbReference>
<dbReference type="InterPro" id="IPR006538">
    <property type="entry name" value="CobT"/>
</dbReference>
<protein>
    <submittedName>
        <fullName evidence="3">Plasmid associated gene product</fullName>
    </submittedName>
</protein>
<organism evidence="3">
    <name type="scientific">Proteus mirabilis</name>
    <dbReference type="NCBI Taxonomy" id="584"/>
    <lineage>
        <taxon>Bacteria</taxon>
        <taxon>Pseudomonadati</taxon>
        <taxon>Pseudomonadota</taxon>
        <taxon>Gammaproteobacteria</taxon>
        <taxon>Enterobacterales</taxon>
        <taxon>Morganellaceae</taxon>
        <taxon>Proteus</taxon>
    </lineage>
</organism>
<evidence type="ECO:0000256" key="1">
    <source>
        <dbReference type="SAM" id="MobiDB-lite"/>
    </source>
</evidence>
<accession>A0A1L5JQ80</accession>
<dbReference type="SMART" id="SM00327">
    <property type="entry name" value="VWA"/>
    <property type="match status" value="1"/>
</dbReference>
<dbReference type="GO" id="GO:0009236">
    <property type="term" value="P:cobalamin biosynthetic process"/>
    <property type="evidence" value="ECO:0007669"/>
    <property type="project" value="InterPro"/>
</dbReference>
<evidence type="ECO:0000259" key="2">
    <source>
        <dbReference type="PROSITE" id="PS50234"/>
    </source>
</evidence>
<dbReference type="Pfam" id="PF06213">
    <property type="entry name" value="CobT"/>
    <property type="match status" value="1"/>
</dbReference>
<sequence length="549" mass="59951">MNHPLKNALPIVAAAYGEKFGVKVLIQGQDAFTDGERIVIPTANPDDPHYQQIAWGYLAHEAAHIRHTNFEMVQKASSKPIRKALLNIIEDVRIENELAKDYPGTRRSISQVIEYMVDTQQMCVPEQLEPASNLQAWLLFRLRCHFLGQKALTPLYQAVDERVRQLFPGAAMSRLSAMLTAVPSLGSTGEVLKLVDAIVAMLEDESRPPQDESDADSGNDIGQAASNDSSSDSQTPETDSSATGDAAETGDSDNSAQADNLRQAVEASAAQFEPDTFAQVAEVLSEQAEGHQGVTPLSLPQAEQAVLGDEAILTLSASESAQIRARLRGMVQSSQDNRNHAKRHGLRVATHRLAASQAGESRLFIQRQPRIAPNAAVHLLVDISGSMGKPIGEGNRKYFHVANEAALALAMALEGIPGVVPAVSYFPGIHQEVSIALLPKQSVRHRAACFDQKPRGCTPMAQAMWFAANSLLAQKQKRKLMIVLTDGDPDDWAATHDIVDRCRRSGFELLGIGIQTRSVEKFFPQSIVINDVKDLKRELFEVTQQLLIQ</sequence>
<dbReference type="InterPro" id="IPR036465">
    <property type="entry name" value="vWFA_dom_sf"/>
</dbReference>
<feature type="region of interest" description="Disordered" evidence="1">
    <location>
        <begin position="205"/>
        <end position="255"/>
    </location>
</feature>
<name>A0A1L5JQ80_PROMI</name>
<feature type="domain" description="VWFA" evidence="2">
    <location>
        <begin position="376"/>
        <end position="514"/>
    </location>
</feature>
<feature type="compositionally biased region" description="Low complexity" evidence="1">
    <location>
        <begin position="223"/>
        <end position="234"/>
    </location>
</feature>
<dbReference type="PANTHER" id="PTHR41248">
    <property type="entry name" value="NORD PROTEIN"/>
    <property type="match status" value="1"/>
</dbReference>
<proteinExistence type="predicted"/>
<dbReference type="PANTHER" id="PTHR41248:SF1">
    <property type="entry name" value="NORD PROTEIN"/>
    <property type="match status" value="1"/>
</dbReference>
<reference evidence="3" key="1">
    <citation type="journal article" date="2016" name="Sci. Rep.">
        <title>SXT/R391 integrative and conjugative elements in Proteus species reveal abundant genetic diversity and multidrug resistance.</title>
        <authorList>
            <person name="Li X."/>
            <person name="Du Y."/>
            <person name="Du P."/>
            <person name="Dai H."/>
            <person name="Fang Y."/>
            <person name="Li Z."/>
            <person name="Lv N."/>
            <person name="Zhu B."/>
            <person name="Kan B."/>
            <person name="Wang D."/>
        </authorList>
    </citation>
    <scope>NUCLEOTIDE SEQUENCE</scope>
    <source>
        <strain evidence="3">TJ1809</strain>
    </source>
</reference>
<dbReference type="Pfam" id="PF00092">
    <property type="entry name" value="VWA"/>
    <property type="match status" value="1"/>
</dbReference>
<dbReference type="Gene3D" id="3.40.50.410">
    <property type="entry name" value="von Willebrand factor, type A domain"/>
    <property type="match status" value="1"/>
</dbReference>
<dbReference type="AlphaFoldDB" id="A0A1L5JQ80"/>
<dbReference type="SUPFAM" id="SSF53300">
    <property type="entry name" value="vWA-like"/>
    <property type="match status" value="1"/>
</dbReference>
<dbReference type="PROSITE" id="PS50234">
    <property type="entry name" value="VWFA"/>
    <property type="match status" value="1"/>
</dbReference>
<evidence type="ECO:0000313" key="3">
    <source>
        <dbReference type="EMBL" id="APO17601.1"/>
    </source>
</evidence>
<dbReference type="InterPro" id="IPR051928">
    <property type="entry name" value="NorD/CobT"/>
</dbReference>